<dbReference type="Proteomes" id="UP000703315">
    <property type="component" value="Unassembled WGS sequence"/>
</dbReference>
<evidence type="ECO:0000313" key="1">
    <source>
        <dbReference type="EMBL" id="HJF14050.1"/>
    </source>
</evidence>
<protein>
    <submittedName>
        <fullName evidence="1">Uncharacterized protein</fullName>
    </submittedName>
</protein>
<proteinExistence type="predicted"/>
<sequence>MPNIAIEIEATDRIEADRILALYQRGKRHIELEAEVTNEVWSRGWTPVGRPVFIGLSHGAPVFYRFEVPVETSLGR</sequence>
<dbReference type="EMBL" id="DYXC01000059">
    <property type="protein sequence ID" value="HJF14050.1"/>
    <property type="molecule type" value="Genomic_DNA"/>
</dbReference>
<dbReference type="AlphaFoldDB" id="A0A921FLM0"/>
<evidence type="ECO:0000313" key="2">
    <source>
        <dbReference type="Proteomes" id="UP000703315"/>
    </source>
</evidence>
<dbReference type="RefSeq" id="WP_303903528.1">
    <property type="nucleotide sequence ID" value="NZ_DYXC01000059.1"/>
</dbReference>
<gene>
    <name evidence="1" type="ORF">K8V32_04500</name>
</gene>
<name>A0A921FLM0_9MICC</name>
<accession>A0A921FLM0</accession>
<comment type="caution">
    <text evidence="1">The sequence shown here is derived from an EMBL/GenBank/DDBJ whole genome shotgun (WGS) entry which is preliminary data.</text>
</comment>
<organism evidence="1 2">
    <name type="scientific">Enteractinococcus helveticum</name>
    <dbReference type="NCBI Taxonomy" id="1837282"/>
    <lineage>
        <taxon>Bacteria</taxon>
        <taxon>Bacillati</taxon>
        <taxon>Actinomycetota</taxon>
        <taxon>Actinomycetes</taxon>
        <taxon>Micrococcales</taxon>
        <taxon>Micrococcaceae</taxon>
    </lineage>
</organism>
<reference evidence="1" key="1">
    <citation type="journal article" date="2021" name="PeerJ">
        <title>Extensive microbial diversity within the chicken gut microbiome revealed by metagenomics and culture.</title>
        <authorList>
            <person name="Gilroy R."/>
            <person name="Ravi A."/>
            <person name="Getino M."/>
            <person name="Pursley I."/>
            <person name="Horton D.L."/>
            <person name="Alikhan N.F."/>
            <person name="Baker D."/>
            <person name="Gharbi K."/>
            <person name="Hall N."/>
            <person name="Watson M."/>
            <person name="Adriaenssens E.M."/>
            <person name="Foster-Nyarko E."/>
            <person name="Jarju S."/>
            <person name="Secka A."/>
            <person name="Antonio M."/>
            <person name="Oren A."/>
            <person name="Chaudhuri R.R."/>
            <person name="La Ragione R."/>
            <person name="Hildebrand F."/>
            <person name="Pallen M.J."/>
        </authorList>
    </citation>
    <scope>NUCLEOTIDE SEQUENCE</scope>
    <source>
        <strain evidence="1">ChiHjej13B12-14962</strain>
    </source>
</reference>
<feature type="non-terminal residue" evidence="1">
    <location>
        <position position="1"/>
    </location>
</feature>
<reference evidence="1" key="2">
    <citation type="submission" date="2021-09" db="EMBL/GenBank/DDBJ databases">
        <authorList>
            <person name="Gilroy R."/>
        </authorList>
    </citation>
    <scope>NUCLEOTIDE SEQUENCE</scope>
    <source>
        <strain evidence="1">ChiHjej13B12-14962</strain>
    </source>
</reference>